<accession>A0A7W9HMW2</accession>
<name>A0A7W9HMW2_9PSEU</name>
<gene>
    <name evidence="1" type="ORF">F4560_004719</name>
</gene>
<dbReference type="Proteomes" id="UP000552097">
    <property type="component" value="Unassembled WGS sequence"/>
</dbReference>
<reference evidence="1 2" key="1">
    <citation type="submission" date="2020-08" db="EMBL/GenBank/DDBJ databases">
        <title>Sequencing the genomes of 1000 actinobacteria strains.</title>
        <authorList>
            <person name="Klenk H.-P."/>
        </authorList>
    </citation>
    <scope>NUCLEOTIDE SEQUENCE [LARGE SCALE GENOMIC DNA]</scope>
    <source>
        <strain evidence="1 2">DSM 45486</strain>
    </source>
</reference>
<comment type="caution">
    <text evidence="1">The sequence shown here is derived from an EMBL/GenBank/DDBJ whole genome shotgun (WGS) entry which is preliminary data.</text>
</comment>
<dbReference type="EMBL" id="JACHMO010000001">
    <property type="protein sequence ID" value="MBB5804951.1"/>
    <property type="molecule type" value="Genomic_DNA"/>
</dbReference>
<protein>
    <submittedName>
        <fullName evidence="1">Sorbitol-specific phosphotransferase system component IIA</fullName>
    </submittedName>
</protein>
<evidence type="ECO:0000313" key="1">
    <source>
        <dbReference type="EMBL" id="MBB5804951.1"/>
    </source>
</evidence>
<dbReference type="AlphaFoldDB" id="A0A7W9HMW2"/>
<sequence>MLACSFGCDRLLELGHVSVDDDGAVLAAATGGTLDLQP</sequence>
<dbReference type="GO" id="GO:0016740">
    <property type="term" value="F:transferase activity"/>
    <property type="evidence" value="ECO:0007669"/>
    <property type="project" value="UniProtKB-KW"/>
</dbReference>
<keyword evidence="2" id="KW-1185">Reference proteome</keyword>
<proteinExistence type="predicted"/>
<organism evidence="1 2">
    <name type="scientific">Saccharothrix ecbatanensis</name>
    <dbReference type="NCBI Taxonomy" id="1105145"/>
    <lineage>
        <taxon>Bacteria</taxon>
        <taxon>Bacillati</taxon>
        <taxon>Actinomycetota</taxon>
        <taxon>Actinomycetes</taxon>
        <taxon>Pseudonocardiales</taxon>
        <taxon>Pseudonocardiaceae</taxon>
        <taxon>Saccharothrix</taxon>
    </lineage>
</organism>
<evidence type="ECO:0000313" key="2">
    <source>
        <dbReference type="Proteomes" id="UP000552097"/>
    </source>
</evidence>
<keyword evidence="1" id="KW-0808">Transferase</keyword>